<dbReference type="AlphaFoldDB" id="A0AAW1SF53"/>
<proteinExistence type="predicted"/>
<evidence type="ECO:0000259" key="6">
    <source>
        <dbReference type="PROSITE" id="PS50016"/>
    </source>
</evidence>
<dbReference type="InterPro" id="IPR013083">
    <property type="entry name" value="Znf_RING/FYVE/PHD"/>
</dbReference>
<keyword evidence="1" id="KW-0479">Metal-binding</keyword>
<dbReference type="InterPro" id="IPR011011">
    <property type="entry name" value="Znf_FYVE_PHD"/>
</dbReference>
<keyword evidence="9" id="KW-1185">Reference proteome</keyword>
<dbReference type="Pfam" id="PF13831">
    <property type="entry name" value="PHD_2"/>
    <property type="match status" value="1"/>
</dbReference>
<evidence type="ECO:0000256" key="2">
    <source>
        <dbReference type="ARBA" id="ARBA00022771"/>
    </source>
</evidence>
<evidence type="ECO:0000313" key="9">
    <source>
        <dbReference type="Proteomes" id="UP001438707"/>
    </source>
</evidence>
<gene>
    <name evidence="8" type="ORF">WJX74_005001</name>
</gene>
<feature type="compositionally biased region" description="Acidic residues" evidence="5">
    <location>
        <begin position="159"/>
        <end position="179"/>
    </location>
</feature>
<dbReference type="GO" id="GO:0006357">
    <property type="term" value="P:regulation of transcription by RNA polymerase II"/>
    <property type="evidence" value="ECO:0007669"/>
    <property type="project" value="TreeGrafter"/>
</dbReference>
<reference evidence="8 9" key="1">
    <citation type="journal article" date="2024" name="Nat. Commun.">
        <title>Phylogenomics reveals the evolutionary origins of lichenization in chlorophyte algae.</title>
        <authorList>
            <person name="Puginier C."/>
            <person name="Libourel C."/>
            <person name="Otte J."/>
            <person name="Skaloud P."/>
            <person name="Haon M."/>
            <person name="Grisel S."/>
            <person name="Petersen M."/>
            <person name="Berrin J.G."/>
            <person name="Delaux P.M."/>
            <person name="Dal Grande F."/>
            <person name="Keller J."/>
        </authorList>
    </citation>
    <scope>NUCLEOTIDE SEQUENCE [LARGE SCALE GENOMIC DNA]</scope>
    <source>
        <strain evidence="8 9">SAG 2145</strain>
    </source>
</reference>
<sequence length="539" mass="56767">MAEQTLPPRSARSGISKQIFTGDQLQIFGAQIRTLLNLGLRLKILSGQSKARNPRSQEESVPPARKPAEHQPGAGASDGACPALPAPAAAHEMPQAPLPAQPPGIKLAQQQPSKEKAYVIPAQQHKLKGRPPKAPGREAIHTAKKRRRDSPEASVDLEATSEGDSDVSGDVDVSGESDIEGAQKRSTSPHSPSDGPPSRRSGRKTRQVSLDGVSGDVLDALVDDPIPAQDTYAAAKAMPAAGAKRARKPGKGKGRNASGLNGGLMHLQSEAVGIPDHPTLLPQLTPVAGQVVDPEDPPCNICGDKEDGEGNEMLMCDGKGCKVVAHQACYGVTMIPAGDWLCDGCQAGLDPNQSHCLLCPVPSGALRQVTSFGNWRPPGTSVGTPHVELTGWVHTGCALWMPEIKMTQPDLLAGVDLSELPCERVRLTCGLCHQPGGSVMECSLGACDRLQHVSCARQSGCLTPIAGNGAALAFCPLHSRPRFLPGRNKAATACQAPEQPDEDDEAPAKALSEYELERQANIERNRQRLAELAGAPASR</sequence>
<comment type="caution">
    <text evidence="8">The sequence shown here is derived from an EMBL/GenBank/DDBJ whole genome shotgun (WGS) entry which is preliminary data.</text>
</comment>
<dbReference type="GO" id="GO:0008270">
    <property type="term" value="F:zinc ion binding"/>
    <property type="evidence" value="ECO:0007669"/>
    <property type="project" value="UniProtKB-KW"/>
</dbReference>
<evidence type="ECO:0000256" key="5">
    <source>
        <dbReference type="SAM" id="MobiDB-lite"/>
    </source>
</evidence>
<evidence type="ECO:0000256" key="1">
    <source>
        <dbReference type="ARBA" id="ARBA00022723"/>
    </source>
</evidence>
<feature type="domain" description="PHD-type" evidence="6">
    <location>
        <begin position="296"/>
        <end position="348"/>
    </location>
</feature>
<dbReference type="EMBL" id="JALJOS010000001">
    <property type="protein sequence ID" value="KAK9844632.1"/>
    <property type="molecule type" value="Genomic_DNA"/>
</dbReference>
<feature type="domain" description="PHD-type" evidence="7">
    <location>
        <begin position="353"/>
        <end position="479"/>
    </location>
</feature>
<evidence type="ECO:0000313" key="8">
    <source>
        <dbReference type="EMBL" id="KAK9844632.1"/>
    </source>
</evidence>
<feature type="compositionally biased region" description="Low complexity" evidence="5">
    <location>
        <begin position="80"/>
        <end position="90"/>
    </location>
</feature>
<dbReference type="Pfam" id="PF13832">
    <property type="entry name" value="zf-HC5HC2H_2"/>
    <property type="match status" value="1"/>
</dbReference>
<dbReference type="PANTHER" id="PTHR13793">
    <property type="entry name" value="PHD FINGER PROTEINS"/>
    <property type="match status" value="1"/>
</dbReference>
<protein>
    <recommendedName>
        <fullName evidence="10">PHD-type domain-containing protein</fullName>
    </recommendedName>
</protein>
<evidence type="ECO:0000256" key="3">
    <source>
        <dbReference type="ARBA" id="ARBA00022833"/>
    </source>
</evidence>
<evidence type="ECO:0000259" key="7">
    <source>
        <dbReference type="PROSITE" id="PS51805"/>
    </source>
</evidence>
<organism evidence="8 9">
    <name type="scientific">Apatococcus lobatus</name>
    <dbReference type="NCBI Taxonomy" id="904363"/>
    <lineage>
        <taxon>Eukaryota</taxon>
        <taxon>Viridiplantae</taxon>
        <taxon>Chlorophyta</taxon>
        <taxon>core chlorophytes</taxon>
        <taxon>Trebouxiophyceae</taxon>
        <taxon>Chlorellales</taxon>
        <taxon>Chlorellaceae</taxon>
        <taxon>Apatococcus</taxon>
    </lineage>
</organism>
<dbReference type="InterPro" id="IPR019787">
    <property type="entry name" value="Znf_PHD-finger"/>
</dbReference>
<dbReference type="Gene3D" id="3.30.40.10">
    <property type="entry name" value="Zinc/RING finger domain, C3HC4 (zinc finger)"/>
    <property type="match status" value="2"/>
</dbReference>
<dbReference type="Proteomes" id="UP001438707">
    <property type="component" value="Unassembled WGS sequence"/>
</dbReference>
<accession>A0AAW1SF53</accession>
<dbReference type="InterPro" id="IPR050701">
    <property type="entry name" value="Histone_Mod_Regulator"/>
</dbReference>
<dbReference type="SMART" id="SM00249">
    <property type="entry name" value="PHD"/>
    <property type="match status" value="2"/>
</dbReference>
<dbReference type="PANTHER" id="PTHR13793:SF107">
    <property type="entry name" value="BROMODOMAIN-CONTAINING PROTEIN HOMOLOG"/>
    <property type="match status" value="1"/>
</dbReference>
<dbReference type="PROSITE" id="PS51805">
    <property type="entry name" value="EPHD"/>
    <property type="match status" value="1"/>
</dbReference>
<feature type="region of interest" description="Disordered" evidence="5">
    <location>
        <begin position="489"/>
        <end position="510"/>
    </location>
</feature>
<dbReference type="PROSITE" id="PS50016">
    <property type="entry name" value="ZF_PHD_2"/>
    <property type="match status" value="1"/>
</dbReference>
<keyword evidence="3" id="KW-0862">Zinc</keyword>
<dbReference type="InterPro" id="IPR034732">
    <property type="entry name" value="EPHD"/>
</dbReference>
<dbReference type="CDD" id="cd15571">
    <property type="entry name" value="ePHD"/>
    <property type="match status" value="1"/>
</dbReference>
<evidence type="ECO:0000256" key="4">
    <source>
        <dbReference type="PROSITE-ProRule" id="PRU00146"/>
    </source>
</evidence>
<evidence type="ECO:0008006" key="10">
    <source>
        <dbReference type="Google" id="ProtNLM"/>
    </source>
</evidence>
<name>A0AAW1SF53_9CHLO</name>
<dbReference type="CDD" id="cd15492">
    <property type="entry name" value="PHD_BRPF_JADE_like"/>
    <property type="match status" value="1"/>
</dbReference>
<dbReference type="SUPFAM" id="SSF57903">
    <property type="entry name" value="FYVE/PHD zinc finger"/>
    <property type="match status" value="1"/>
</dbReference>
<dbReference type="InterPro" id="IPR001965">
    <property type="entry name" value="Znf_PHD"/>
</dbReference>
<keyword evidence="2 4" id="KW-0863">Zinc-finger</keyword>
<feature type="compositionally biased region" description="Low complexity" evidence="5">
    <location>
        <begin position="186"/>
        <end position="199"/>
    </location>
</feature>
<feature type="region of interest" description="Disordered" evidence="5">
    <location>
        <begin position="48"/>
        <end position="212"/>
    </location>
</feature>